<dbReference type="PANTHER" id="PTHR45445:SF2">
    <property type="entry name" value="METHYLTRANSFERASE TYPE 11 DOMAIN-CONTAINING PROTEIN"/>
    <property type="match status" value="1"/>
</dbReference>
<dbReference type="Proteomes" id="UP000526501">
    <property type="component" value="Unassembled WGS sequence"/>
</dbReference>
<dbReference type="GO" id="GO:0032259">
    <property type="term" value="P:methylation"/>
    <property type="evidence" value="ECO:0007669"/>
    <property type="project" value="UniProtKB-KW"/>
</dbReference>
<protein>
    <submittedName>
        <fullName evidence="1">Putative 4-mercaptohistidine N1-methyltransferase</fullName>
    </submittedName>
</protein>
<dbReference type="RefSeq" id="WP_185659166.1">
    <property type="nucleotide sequence ID" value="NZ_CAWPOO010000006.1"/>
</dbReference>
<dbReference type="Pfam" id="PF13489">
    <property type="entry name" value="Methyltransf_23"/>
    <property type="match status" value="1"/>
</dbReference>
<dbReference type="PANTHER" id="PTHR45445">
    <property type="match status" value="1"/>
</dbReference>
<proteinExistence type="predicted"/>
<sequence length="249" mass="28116">MTRTDSYYETDKIISEYLLFHYGEAEHFRGPPESLSFPQRCGQLALRHPVSKGRALDLGCAVGGSSCELSAHFEETIGIDFSHGLIEAAKRMQEGESADVEIALEGDLTTSISLHRPNAARPTHLRYQQGDAMNLSNDLGTFDFVLMANLIDRLPDPARCLHSIASLINSDGILAITSPYTWLEEFTPRDKWLGGFQKEGSPVRSYQSLQKILQPEFEEIEALDMPFLIREHSRKNQYSIAQATLWRRR</sequence>
<organism evidence="1 2">
    <name type="scientific">Pelagicoccus albus</name>
    <dbReference type="NCBI Taxonomy" id="415222"/>
    <lineage>
        <taxon>Bacteria</taxon>
        <taxon>Pseudomonadati</taxon>
        <taxon>Verrucomicrobiota</taxon>
        <taxon>Opitutia</taxon>
        <taxon>Puniceicoccales</taxon>
        <taxon>Pelagicoccaceae</taxon>
        <taxon>Pelagicoccus</taxon>
    </lineage>
</organism>
<name>A0A7X1B4A5_9BACT</name>
<dbReference type="GO" id="GO:0008168">
    <property type="term" value="F:methyltransferase activity"/>
    <property type="evidence" value="ECO:0007669"/>
    <property type="project" value="UniProtKB-KW"/>
</dbReference>
<keyword evidence="1" id="KW-0808">Transferase</keyword>
<dbReference type="InterPro" id="IPR029063">
    <property type="entry name" value="SAM-dependent_MTases_sf"/>
</dbReference>
<dbReference type="EMBL" id="JACHVC010000006">
    <property type="protein sequence ID" value="MBC2605282.1"/>
    <property type="molecule type" value="Genomic_DNA"/>
</dbReference>
<dbReference type="AlphaFoldDB" id="A0A7X1B4A5"/>
<dbReference type="NCBIfam" id="TIGR04345">
    <property type="entry name" value="ovoA_Cterm"/>
    <property type="match status" value="1"/>
</dbReference>
<keyword evidence="2" id="KW-1185">Reference proteome</keyword>
<reference evidence="1 2" key="1">
    <citation type="submission" date="2020-07" db="EMBL/GenBank/DDBJ databases">
        <authorList>
            <person name="Feng X."/>
        </authorList>
    </citation>
    <scope>NUCLEOTIDE SEQUENCE [LARGE SCALE GENOMIC DNA]</scope>
    <source>
        <strain evidence="1 2">JCM23202</strain>
    </source>
</reference>
<gene>
    <name evidence="1" type="ORF">H5P27_04415</name>
</gene>
<evidence type="ECO:0000313" key="1">
    <source>
        <dbReference type="EMBL" id="MBC2605282.1"/>
    </source>
</evidence>
<dbReference type="InterPro" id="IPR027625">
    <property type="entry name" value="OvoA_Cterm"/>
</dbReference>
<dbReference type="Gene3D" id="3.40.50.150">
    <property type="entry name" value="Vaccinia Virus protein VP39"/>
    <property type="match status" value="1"/>
</dbReference>
<keyword evidence="1" id="KW-0489">Methyltransferase</keyword>
<accession>A0A7X1B4A5</accession>
<dbReference type="SUPFAM" id="SSF53335">
    <property type="entry name" value="S-adenosyl-L-methionine-dependent methyltransferases"/>
    <property type="match status" value="1"/>
</dbReference>
<evidence type="ECO:0000313" key="2">
    <source>
        <dbReference type="Proteomes" id="UP000526501"/>
    </source>
</evidence>
<dbReference type="CDD" id="cd02440">
    <property type="entry name" value="AdoMet_MTases"/>
    <property type="match status" value="1"/>
</dbReference>
<comment type="caution">
    <text evidence="1">The sequence shown here is derived from an EMBL/GenBank/DDBJ whole genome shotgun (WGS) entry which is preliminary data.</text>
</comment>